<evidence type="ECO:0000313" key="3">
    <source>
        <dbReference type="Proteomes" id="UP001327560"/>
    </source>
</evidence>
<gene>
    <name evidence="2" type="ORF">Cni_G26623</name>
</gene>
<proteinExistence type="predicted"/>
<reference evidence="2 3" key="1">
    <citation type="submission" date="2023-10" db="EMBL/GenBank/DDBJ databases">
        <title>Chromosome-scale genome assembly provides insights into flower coloration mechanisms of Canna indica.</title>
        <authorList>
            <person name="Li C."/>
        </authorList>
    </citation>
    <scope>NUCLEOTIDE SEQUENCE [LARGE SCALE GENOMIC DNA]</scope>
    <source>
        <tissue evidence="2">Flower</tissue>
    </source>
</reference>
<dbReference type="Proteomes" id="UP001327560">
    <property type="component" value="Chromosome 8"/>
</dbReference>
<dbReference type="AlphaFoldDB" id="A0AAQ3L018"/>
<dbReference type="EMBL" id="CP136897">
    <property type="protein sequence ID" value="WOL17830.1"/>
    <property type="molecule type" value="Genomic_DNA"/>
</dbReference>
<protein>
    <submittedName>
        <fullName evidence="2">Uncharacterized protein</fullName>
    </submittedName>
</protein>
<feature type="compositionally biased region" description="Basic and acidic residues" evidence="1">
    <location>
        <begin position="53"/>
        <end position="87"/>
    </location>
</feature>
<evidence type="ECO:0000313" key="2">
    <source>
        <dbReference type="EMBL" id="WOL17830.1"/>
    </source>
</evidence>
<organism evidence="2 3">
    <name type="scientific">Canna indica</name>
    <name type="common">Indian-shot</name>
    <dbReference type="NCBI Taxonomy" id="4628"/>
    <lineage>
        <taxon>Eukaryota</taxon>
        <taxon>Viridiplantae</taxon>
        <taxon>Streptophyta</taxon>
        <taxon>Embryophyta</taxon>
        <taxon>Tracheophyta</taxon>
        <taxon>Spermatophyta</taxon>
        <taxon>Magnoliopsida</taxon>
        <taxon>Liliopsida</taxon>
        <taxon>Zingiberales</taxon>
        <taxon>Cannaceae</taxon>
        <taxon>Canna</taxon>
    </lineage>
</organism>
<accession>A0AAQ3L018</accession>
<sequence length="134" mass="15847">MGLLSREEHVFGRAGRFATRARFQEKGARSHERGRHRVQQQQLQRLQHRQQHRPRDGDQDRRRRGRPREAHAVEVSGERVHHHEPSARRGLLGRARLSLEPWTQPHHVHLQAHLSADLLFHVVVFFLIILFRSS</sequence>
<name>A0AAQ3L018_9LILI</name>
<feature type="compositionally biased region" description="Basic and acidic residues" evidence="1">
    <location>
        <begin position="22"/>
        <end position="31"/>
    </location>
</feature>
<keyword evidence="3" id="KW-1185">Reference proteome</keyword>
<feature type="region of interest" description="Disordered" evidence="1">
    <location>
        <begin position="22"/>
        <end position="89"/>
    </location>
</feature>
<evidence type="ECO:0000256" key="1">
    <source>
        <dbReference type="SAM" id="MobiDB-lite"/>
    </source>
</evidence>